<proteinExistence type="predicted"/>
<feature type="compositionally biased region" description="Basic and acidic residues" evidence="1">
    <location>
        <begin position="197"/>
        <end position="207"/>
    </location>
</feature>
<reference evidence="2" key="2">
    <citation type="journal article" date="2015" name="Data Brief">
        <title>Shoot transcriptome of the giant reed, Arundo donax.</title>
        <authorList>
            <person name="Barrero R.A."/>
            <person name="Guerrero F.D."/>
            <person name="Moolhuijzen P."/>
            <person name="Goolsby J.A."/>
            <person name="Tidwell J."/>
            <person name="Bellgard S.E."/>
            <person name="Bellgard M.I."/>
        </authorList>
    </citation>
    <scope>NUCLEOTIDE SEQUENCE</scope>
    <source>
        <tissue evidence="2">Shoot tissue taken approximately 20 cm above the soil surface</tissue>
    </source>
</reference>
<sequence length="246" mass="25523">MEMYSRHVPERAAVGVGGGGGRRRRGGRRGGGEFEVVVVVDRVVDLDVAVGGAAGAGRVGGEEAVAAERAGGARADEPGVEAGAVEDVAAPELPHLLAVTDGRQAEHALRIRLRPGLLAAVHLDGEAVAALARQRRLVVLAEDRVVVRGAGAGARYAVAEERGAGGPRVPPGPSAAAEGEGRHAESRLAEHEEEEEARQGEGREEHGRQRAAHLHIAALSLPLAGCWLLSLACRWQLLRGWGDLGG</sequence>
<dbReference type="AlphaFoldDB" id="A0A0A9GJL9"/>
<feature type="region of interest" description="Disordered" evidence="1">
    <location>
        <begin position="1"/>
        <end position="29"/>
    </location>
</feature>
<feature type="region of interest" description="Disordered" evidence="1">
    <location>
        <begin position="161"/>
        <end position="207"/>
    </location>
</feature>
<evidence type="ECO:0000256" key="1">
    <source>
        <dbReference type="SAM" id="MobiDB-lite"/>
    </source>
</evidence>
<feature type="compositionally biased region" description="Basic and acidic residues" evidence="1">
    <location>
        <begin position="1"/>
        <end position="10"/>
    </location>
</feature>
<reference evidence="2" key="1">
    <citation type="submission" date="2014-09" db="EMBL/GenBank/DDBJ databases">
        <authorList>
            <person name="Magalhaes I.L.F."/>
            <person name="Oliveira U."/>
            <person name="Santos F.R."/>
            <person name="Vidigal T.H.D.A."/>
            <person name="Brescovit A.D."/>
            <person name="Santos A.J."/>
        </authorList>
    </citation>
    <scope>NUCLEOTIDE SEQUENCE</scope>
    <source>
        <tissue evidence="2">Shoot tissue taken approximately 20 cm above the soil surface</tissue>
    </source>
</reference>
<name>A0A0A9GJL9_ARUDO</name>
<evidence type="ECO:0000313" key="2">
    <source>
        <dbReference type="EMBL" id="JAE20893.1"/>
    </source>
</evidence>
<accession>A0A0A9GJL9</accession>
<feature type="compositionally biased region" description="Basic and acidic residues" evidence="1">
    <location>
        <begin position="179"/>
        <end position="190"/>
    </location>
</feature>
<protein>
    <submittedName>
        <fullName evidence="2">Uncharacterized protein</fullName>
    </submittedName>
</protein>
<organism evidence="2">
    <name type="scientific">Arundo donax</name>
    <name type="common">Giant reed</name>
    <name type="synonym">Donax arundinaceus</name>
    <dbReference type="NCBI Taxonomy" id="35708"/>
    <lineage>
        <taxon>Eukaryota</taxon>
        <taxon>Viridiplantae</taxon>
        <taxon>Streptophyta</taxon>
        <taxon>Embryophyta</taxon>
        <taxon>Tracheophyta</taxon>
        <taxon>Spermatophyta</taxon>
        <taxon>Magnoliopsida</taxon>
        <taxon>Liliopsida</taxon>
        <taxon>Poales</taxon>
        <taxon>Poaceae</taxon>
        <taxon>PACMAD clade</taxon>
        <taxon>Arundinoideae</taxon>
        <taxon>Arundineae</taxon>
        <taxon>Arundo</taxon>
    </lineage>
</organism>
<dbReference type="EMBL" id="GBRH01177003">
    <property type="protein sequence ID" value="JAE20893.1"/>
    <property type="molecule type" value="Transcribed_RNA"/>
</dbReference>